<feature type="domain" description="Ion transport" evidence="11">
    <location>
        <begin position="396"/>
        <end position="655"/>
    </location>
</feature>
<evidence type="ECO:0000313" key="13">
    <source>
        <dbReference type="Proteomes" id="UP001642483"/>
    </source>
</evidence>
<dbReference type="InterPro" id="IPR002153">
    <property type="entry name" value="TRPC_channel"/>
</dbReference>
<proteinExistence type="predicted"/>
<keyword evidence="5" id="KW-0406">Ion transport</keyword>
<keyword evidence="13" id="KW-1185">Reference proteome</keyword>
<dbReference type="EMBL" id="CAWYQH010000046">
    <property type="protein sequence ID" value="CAK8677565.1"/>
    <property type="molecule type" value="Genomic_DNA"/>
</dbReference>
<dbReference type="Pfam" id="PF00520">
    <property type="entry name" value="Ion_trans"/>
    <property type="match status" value="1"/>
</dbReference>
<keyword evidence="2" id="KW-0813">Transport</keyword>
<evidence type="ECO:0000256" key="8">
    <source>
        <dbReference type="SAM" id="Coils"/>
    </source>
</evidence>
<evidence type="ECO:0000256" key="1">
    <source>
        <dbReference type="ARBA" id="ARBA00004141"/>
    </source>
</evidence>
<accession>A0ABP0FGL4</accession>
<comment type="caution">
    <text evidence="12">The sequence shown here is derived from an EMBL/GenBank/DDBJ whole genome shotgun (WGS) entry which is preliminary data.</text>
</comment>
<evidence type="ECO:0000256" key="2">
    <source>
        <dbReference type="ARBA" id="ARBA00022448"/>
    </source>
</evidence>
<keyword evidence="6 10" id="KW-0472">Membrane</keyword>
<evidence type="ECO:0000256" key="9">
    <source>
        <dbReference type="SAM" id="MobiDB-lite"/>
    </source>
</evidence>
<dbReference type="PANTHER" id="PTHR10117:SF54">
    <property type="entry name" value="TRANSIENT RECEPTOR POTENTIAL-GAMMA PROTEIN"/>
    <property type="match status" value="1"/>
</dbReference>
<evidence type="ECO:0000313" key="12">
    <source>
        <dbReference type="EMBL" id="CAK8677565.1"/>
    </source>
</evidence>
<dbReference type="PRINTS" id="PR01097">
    <property type="entry name" value="TRNSRECEPTRP"/>
</dbReference>
<dbReference type="Proteomes" id="UP001642483">
    <property type="component" value="Unassembled WGS sequence"/>
</dbReference>
<feature type="transmembrane region" description="Helical" evidence="10">
    <location>
        <begin position="616"/>
        <end position="641"/>
    </location>
</feature>
<keyword evidence="8" id="KW-0175">Coiled coil</keyword>
<dbReference type="PANTHER" id="PTHR10117">
    <property type="entry name" value="TRANSIENT RECEPTOR POTENTIAL CHANNEL"/>
    <property type="match status" value="1"/>
</dbReference>
<feature type="transmembrane region" description="Helical" evidence="10">
    <location>
        <begin position="448"/>
        <end position="469"/>
    </location>
</feature>
<evidence type="ECO:0000256" key="10">
    <source>
        <dbReference type="SAM" id="Phobius"/>
    </source>
</evidence>
<sequence length="725" mass="83979">MSDNGTRFDNIDCCANDNNNRKETVAVESSSNNNKELSELIKNLRDEISNGDKTKCEELLSKEVQLSVHSFRKMSKDENNRDKQHHRMIFETQPDATNGFHEKISFFPFPEIDQDLLDQLENIFRNDDLTKEIQNPNTFTIGTAVMVMAATLEKHNLLEKLYANGHRLQEANLRGMETVWEYANIWKAVWIVKTSPAYIRMISKKQGNLELQVCMDQIKNLRKNAKLRHEFSDFFKLMEKQLEDYMCSLLDRIQSTKQLAELFGFSVALETAKVRSQAANDENPKASWIQPPLTRNYFPTKLELLEEACALHLVDIVTHHNTQLALGYIRYRNFPRLWASKVHGKPLGWKLIGLLFPVLSLFYIIAPQTNIGGIISQPNVLYECHLASDVTFIGILVTNVVTKSAAFEYLGASPTLWEWLALSWIVGKWVQEIEEFFKRGPRRYFGDWWNYNDLLQLVFFTICIILRVIDYVKYGNVPADERVFRPGWSASEPRLISSGIMACVYVFVSLRLLGLIKIHRVLGPLQVSLARMLIDVIQFLLIFALVIFPFSLGMTEIFWYHETPQWKDTFCGQTENGTSCSSDVYFGNLPKSLLDLFWTLFGYVDPYQIALEQQTFVQVVGIALLAIYHVIAIIIILNMLIAMMSKSYEDTSEKEEKEWKFSRTVTWIHFIRRDVTRPPPMNLIPSPWLVAKYAKRIRERFKKDNNNRNINENSKETQNPNESVV</sequence>
<keyword evidence="7" id="KW-0407">Ion channel</keyword>
<dbReference type="Gene3D" id="1.10.287.70">
    <property type="match status" value="1"/>
</dbReference>
<feature type="transmembrane region" description="Helical" evidence="10">
    <location>
        <begin position="495"/>
        <end position="516"/>
    </location>
</feature>
<name>A0ABP0FGL4_CLALP</name>
<evidence type="ECO:0000256" key="6">
    <source>
        <dbReference type="ARBA" id="ARBA00023136"/>
    </source>
</evidence>
<feature type="compositionally biased region" description="Polar residues" evidence="9">
    <location>
        <begin position="716"/>
        <end position="725"/>
    </location>
</feature>
<evidence type="ECO:0000256" key="5">
    <source>
        <dbReference type="ARBA" id="ARBA00023065"/>
    </source>
</evidence>
<protein>
    <recommendedName>
        <fullName evidence="11">Ion transport domain-containing protein</fullName>
    </recommendedName>
</protein>
<feature type="transmembrane region" description="Helical" evidence="10">
    <location>
        <begin position="536"/>
        <end position="560"/>
    </location>
</feature>
<evidence type="ECO:0000256" key="3">
    <source>
        <dbReference type="ARBA" id="ARBA00022692"/>
    </source>
</evidence>
<organism evidence="12 13">
    <name type="scientific">Clavelina lepadiformis</name>
    <name type="common">Light-bulb sea squirt</name>
    <name type="synonym">Ascidia lepadiformis</name>
    <dbReference type="NCBI Taxonomy" id="159417"/>
    <lineage>
        <taxon>Eukaryota</taxon>
        <taxon>Metazoa</taxon>
        <taxon>Chordata</taxon>
        <taxon>Tunicata</taxon>
        <taxon>Ascidiacea</taxon>
        <taxon>Aplousobranchia</taxon>
        <taxon>Clavelinidae</taxon>
        <taxon>Clavelina</taxon>
    </lineage>
</organism>
<evidence type="ECO:0000256" key="7">
    <source>
        <dbReference type="ARBA" id="ARBA00023303"/>
    </source>
</evidence>
<comment type="subcellular location">
    <subcellularLocation>
        <location evidence="1">Membrane</location>
        <topology evidence="1">Multi-pass membrane protein</topology>
    </subcellularLocation>
</comment>
<evidence type="ECO:0000256" key="4">
    <source>
        <dbReference type="ARBA" id="ARBA00022989"/>
    </source>
</evidence>
<feature type="region of interest" description="Disordered" evidence="9">
    <location>
        <begin position="704"/>
        <end position="725"/>
    </location>
</feature>
<reference evidence="12 13" key="1">
    <citation type="submission" date="2024-02" db="EMBL/GenBank/DDBJ databases">
        <authorList>
            <person name="Daric V."/>
            <person name="Darras S."/>
        </authorList>
    </citation>
    <scope>NUCLEOTIDE SEQUENCE [LARGE SCALE GENOMIC DNA]</scope>
</reference>
<feature type="transmembrane region" description="Helical" evidence="10">
    <location>
        <begin position="347"/>
        <end position="366"/>
    </location>
</feature>
<keyword evidence="4 10" id="KW-1133">Transmembrane helix</keyword>
<feature type="coiled-coil region" evidence="8">
    <location>
        <begin position="27"/>
        <end position="54"/>
    </location>
</feature>
<gene>
    <name evidence="12" type="ORF">CVLEPA_LOCUS6931</name>
</gene>
<dbReference type="InterPro" id="IPR005821">
    <property type="entry name" value="Ion_trans_dom"/>
</dbReference>
<keyword evidence="3 10" id="KW-0812">Transmembrane</keyword>
<evidence type="ECO:0000259" key="11">
    <source>
        <dbReference type="Pfam" id="PF00520"/>
    </source>
</evidence>